<sequence length="471" mass="50151">MSSPVDPPQRLLRDPLLVVHLVLILSLAIPGRLIVEPLGALGAPATILTIGAVALYVIARMIPGYLADGYQPMRVPLILFWVVMLVSYGAGKVQVLSVLETNASDRALIVQTGYVALALLVADGTRTRRDLDRLLRLVVVMASALAVYGIVQFVTDIAPDMYIHVPGLTLQAAEVSAERSIFTRVQGTALHPIEFGVVLAIALPVALHYMLHGTADGRRSHWWKVAVVTMVVASPMAVSRSSVLGIGVGVGVLALTWTNRQRLIGAVAGMVLLVAMRSTFPGLLGTLRAMFVFAGDDPSIEGRTQDFPRVMAFFQENPWLGRGLGTLVPAEHFFLDNQYLGELITGGLVALAMLIALFLAAIGVGRGVFHHAQGPDARALGQALVAASAVSLVTWVTYDGMGFRTNAALAFIVFGATGALWRLEVGRRHWGRGLNKRPPAVERPEPGPVETRTAQTTAGQVAEPAALGGPS</sequence>
<comment type="caution">
    <text evidence="8">The sequence shown here is derived from an EMBL/GenBank/DDBJ whole genome shotgun (WGS) entry which is preliminary data.</text>
</comment>
<dbReference type="Proteomes" id="UP000664209">
    <property type="component" value="Unassembled WGS sequence"/>
</dbReference>
<protein>
    <submittedName>
        <fullName evidence="8">O-antigen ligase family protein</fullName>
    </submittedName>
</protein>
<evidence type="ECO:0000313" key="8">
    <source>
        <dbReference type="EMBL" id="MBO1751987.1"/>
    </source>
</evidence>
<keyword evidence="4 6" id="KW-0472">Membrane</keyword>
<feature type="transmembrane region" description="Helical" evidence="6">
    <location>
        <begin position="41"/>
        <end position="62"/>
    </location>
</feature>
<evidence type="ECO:0000313" key="9">
    <source>
        <dbReference type="Proteomes" id="UP000664209"/>
    </source>
</evidence>
<feature type="transmembrane region" description="Helical" evidence="6">
    <location>
        <begin position="377"/>
        <end position="397"/>
    </location>
</feature>
<evidence type="ECO:0000256" key="5">
    <source>
        <dbReference type="SAM" id="MobiDB-lite"/>
    </source>
</evidence>
<dbReference type="GO" id="GO:0016874">
    <property type="term" value="F:ligase activity"/>
    <property type="evidence" value="ECO:0007669"/>
    <property type="project" value="UniProtKB-KW"/>
</dbReference>
<evidence type="ECO:0000259" key="7">
    <source>
        <dbReference type="Pfam" id="PF04932"/>
    </source>
</evidence>
<dbReference type="InterPro" id="IPR051533">
    <property type="entry name" value="WaaL-like"/>
</dbReference>
<evidence type="ECO:0000256" key="2">
    <source>
        <dbReference type="ARBA" id="ARBA00022692"/>
    </source>
</evidence>
<dbReference type="GO" id="GO:0016020">
    <property type="term" value="C:membrane"/>
    <property type="evidence" value="ECO:0007669"/>
    <property type="project" value="UniProtKB-SubCell"/>
</dbReference>
<evidence type="ECO:0000256" key="3">
    <source>
        <dbReference type="ARBA" id="ARBA00022989"/>
    </source>
</evidence>
<organism evidence="8 9">
    <name type="scientific">Actinotalea soli</name>
    <dbReference type="NCBI Taxonomy" id="2819234"/>
    <lineage>
        <taxon>Bacteria</taxon>
        <taxon>Bacillati</taxon>
        <taxon>Actinomycetota</taxon>
        <taxon>Actinomycetes</taxon>
        <taxon>Micrococcales</taxon>
        <taxon>Cellulomonadaceae</taxon>
        <taxon>Actinotalea</taxon>
    </lineage>
</organism>
<keyword evidence="2 6" id="KW-0812">Transmembrane</keyword>
<name>A0A939RSN5_9CELL</name>
<dbReference type="InterPro" id="IPR007016">
    <property type="entry name" value="O-antigen_ligase-rel_domated"/>
</dbReference>
<evidence type="ECO:0000256" key="4">
    <source>
        <dbReference type="ARBA" id="ARBA00023136"/>
    </source>
</evidence>
<keyword evidence="8" id="KW-0436">Ligase</keyword>
<dbReference type="PANTHER" id="PTHR37422:SF13">
    <property type="entry name" value="LIPOPOLYSACCHARIDE BIOSYNTHESIS PROTEIN PA4999-RELATED"/>
    <property type="match status" value="1"/>
</dbReference>
<dbReference type="AlphaFoldDB" id="A0A939RSN5"/>
<comment type="subcellular location">
    <subcellularLocation>
        <location evidence="1">Membrane</location>
        <topology evidence="1">Multi-pass membrane protein</topology>
    </subcellularLocation>
</comment>
<feature type="transmembrane region" description="Helical" evidence="6">
    <location>
        <begin position="263"/>
        <end position="280"/>
    </location>
</feature>
<reference evidence="8" key="1">
    <citation type="submission" date="2021-03" db="EMBL/GenBank/DDBJ databases">
        <title>Actinotalea soli sp. nov., isolated from soil.</title>
        <authorList>
            <person name="Ping W."/>
            <person name="Zhang J."/>
        </authorList>
    </citation>
    <scope>NUCLEOTIDE SEQUENCE</scope>
    <source>
        <strain evidence="8">BY-33</strain>
    </source>
</reference>
<accession>A0A939RSN5</accession>
<feature type="region of interest" description="Disordered" evidence="5">
    <location>
        <begin position="433"/>
        <end position="471"/>
    </location>
</feature>
<dbReference type="RefSeq" id="WP_208055681.1">
    <property type="nucleotide sequence ID" value="NZ_JAGEMK010000004.1"/>
</dbReference>
<feature type="domain" description="O-antigen ligase-related" evidence="7">
    <location>
        <begin position="226"/>
        <end position="355"/>
    </location>
</feature>
<feature type="transmembrane region" description="Helical" evidence="6">
    <location>
        <begin position="74"/>
        <end position="91"/>
    </location>
</feature>
<evidence type="ECO:0000256" key="1">
    <source>
        <dbReference type="ARBA" id="ARBA00004141"/>
    </source>
</evidence>
<gene>
    <name evidence="8" type="ORF">J4G33_09245</name>
</gene>
<evidence type="ECO:0000256" key="6">
    <source>
        <dbReference type="SAM" id="Phobius"/>
    </source>
</evidence>
<keyword evidence="9" id="KW-1185">Reference proteome</keyword>
<feature type="transmembrane region" description="Helical" evidence="6">
    <location>
        <begin position="16"/>
        <end position="35"/>
    </location>
</feature>
<feature type="transmembrane region" description="Helical" evidence="6">
    <location>
        <begin position="343"/>
        <end position="365"/>
    </location>
</feature>
<dbReference type="EMBL" id="JAGEMK010000004">
    <property type="protein sequence ID" value="MBO1751987.1"/>
    <property type="molecule type" value="Genomic_DNA"/>
</dbReference>
<proteinExistence type="predicted"/>
<feature type="transmembrane region" description="Helical" evidence="6">
    <location>
        <begin position="134"/>
        <end position="155"/>
    </location>
</feature>
<dbReference type="PANTHER" id="PTHR37422">
    <property type="entry name" value="TEICHURONIC ACID BIOSYNTHESIS PROTEIN TUAE"/>
    <property type="match status" value="1"/>
</dbReference>
<feature type="transmembrane region" description="Helical" evidence="6">
    <location>
        <begin position="189"/>
        <end position="211"/>
    </location>
</feature>
<keyword evidence="3 6" id="KW-1133">Transmembrane helix</keyword>
<dbReference type="Pfam" id="PF04932">
    <property type="entry name" value="Wzy_C"/>
    <property type="match status" value="1"/>
</dbReference>
<feature type="transmembrane region" description="Helical" evidence="6">
    <location>
        <begin position="403"/>
        <end position="423"/>
    </location>
</feature>